<organism evidence="23 24">
    <name type="scientific">Leptobrachium leishanense</name>
    <name type="common">Leishan spiny toad</name>
    <dbReference type="NCBI Taxonomy" id="445787"/>
    <lineage>
        <taxon>Eukaryota</taxon>
        <taxon>Metazoa</taxon>
        <taxon>Chordata</taxon>
        <taxon>Craniata</taxon>
        <taxon>Vertebrata</taxon>
        <taxon>Euteleostomi</taxon>
        <taxon>Amphibia</taxon>
        <taxon>Batrachia</taxon>
        <taxon>Anura</taxon>
        <taxon>Pelobatoidea</taxon>
        <taxon>Megophryidae</taxon>
        <taxon>Leptobrachium</taxon>
    </lineage>
</organism>
<keyword evidence="7" id="KW-0406">Ion transport</keyword>
<dbReference type="InterPro" id="IPR006202">
    <property type="entry name" value="Neur_chan_lig-bd"/>
</dbReference>
<keyword evidence="13" id="KW-1071">Ligand-gated ion channel</keyword>
<keyword evidence="3 20" id="KW-0812">Transmembrane</keyword>
<dbReference type="SUPFAM" id="SSF90112">
    <property type="entry name" value="Neurotransmitter-gated ion-channel transmembrane pore"/>
    <property type="match status" value="1"/>
</dbReference>
<dbReference type="Pfam" id="PF02932">
    <property type="entry name" value="Neur_chan_memb"/>
    <property type="match status" value="1"/>
</dbReference>
<dbReference type="PROSITE" id="PS00236">
    <property type="entry name" value="NEUROTR_ION_CHANNEL"/>
    <property type="match status" value="1"/>
</dbReference>
<evidence type="ECO:0000313" key="23">
    <source>
        <dbReference type="Ensembl" id="ENSLLEP00000016130.1"/>
    </source>
</evidence>
<proteinExistence type="predicted"/>
<keyword evidence="5 20" id="KW-1133">Transmembrane helix</keyword>
<dbReference type="InterPro" id="IPR006201">
    <property type="entry name" value="Neur_channel"/>
</dbReference>
<evidence type="ECO:0000256" key="6">
    <source>
        <dbReference type="ARBA" id="ARBA00023018"/>
    </source>
</evidence>
<evidence type="ECO:0000256" key="7">
    <source>
        <dbReference type="ARBA" id="ARBA00023065"/>
    </source>
</evidence>
<dbReference type="AlphaFoldDB" id="A0A8C5MMB3"/>
<keyword evidence="11" id="KW-0325">Glycoprotein</keyword>
<feature type="transmembrane region" description="Helical" evidence="20">
    <location>
        <begin position="213"/>
        <end position="234"/>
    </location>
</feature>
<evidence type="ECO:0008006" key="25">
    <source>
        <dbReference type="Google" id="ProtNLM"/>
    </source>
</evidence>
<feature type="transmembrane region" description="Helical" evidence="20">
    <location>
        <begin position="241"/>
        <end position="258"/>
    </location>
</feature>
<evidence type="ECO:0000256" key="8">
    <source>
        <dbReference type="ARBA" id="ARBA00023136"/>
    </source>
</evidence>
<evidence type="ECO:0000256" key="13">
    <source>
        <dbReference type="ARBA" id="ARBA00023286"/>
    </source>
</evidence>
<reference evidence="23" key="1">
    <citation type="submission" date="2025-08" db="UniProtKB">
        <authorList>
            <consortium name="Ensembl"/>
        </authorList>
    </citation>
    <scope>IDENTIFICATION</scope>
</reference>
<reference evidence="23" key="2">
    <citation type="submission" date="2025-09" db="UniProtKB">
        <authorList>
            <consortium name="Ensembl"/>
        </authorList>
    </citation>
    <scope>IDENTIFICATION</scope>
</reference>
<dbReference type="GeneTree" id="ENSGT00940000157705"/>
<evidence type="ECO:0000256" key="18">
    <source>
        <dbReference type="ARBA" id="ARBA00036634"/>
    </source>
</evidence>
<dbReference type="InterPro" id="IPR018000">
    <property type="entry name" value="Neurotransmitter_ion_chnl_CS"/>
</dbReference>
<feature type="transmembrane region" description="Helical" evidence="20">
    <location>
        <begin position="416"/>
        <end position="436"/>
    </location>
</feature>
<dbReference type="Gene3D" id="2.70.170.10">
    <property type="entry name" value="Neurotransmitter-gated ion-channel ligand-binding domain"/>
    <property type="match status" value="1"/>
</dbReference>
<evidence type="ECO:0000256" key="9">
    <source>
        <dbReference type="ARBA" id="ARBA00023157"/>
    </source>
</evidence>
<comment type="function">
    <text evidence="19">Forms serotonin (5-hydroxytryptamine/5-HT3)-activated cation-selective channel complexes, which when activated cause fast, depolarizing responses in neurons.</text>
</comment>
<dbReference type="FunFam" id="2.70.170.10:FF:000017">
    <property type="entry name" value="5-hydroxytryptamine receptor 3A"/>
    <property type="match status" value="1"/>
</dbReference>
<evidence type="ECO:0000256" key="17">
    <source>
        <dbReference type="ARBA" id="ARBA00036239"/>
    </source>
</evidence>
<evidence type="ECO:0000256" key="16">
    <source>
        <dbReference type="ARBA" id="ARBA00034430"/>
    </source>
</evidence>
<dbReference type="Pfam" id="PF02931">
    <property type="entry name" value="Neur_chan_LBD"/>
    <property type="match status" value="1"/>
</dbReference>
<comment type="catalytic activity">
    <reaction evidence="17">
        <text>Na(+)(in) = Na(+)(out)</text>
        <dbReference type="Rhea" id="RHEA:34963"/>
        <dbReference type="ChEBI" id="CHEBI:29101"/>
    </reaction>
</comment>
<dbReference type="PANTHER" id="PTHR18945">
    <property type="entry name" value="NEUROTRANSMITTER GATED ION CHANNEL"/>
    <property type="match status" value="1"/>
</dbReference>
<evidence type="ECO:0000256" key="1">
    <source>
        <dbReference type="ARBA" id="ARBA00022448"/>
    </source>
</evidence>
<evidence type="ECO:0000256" key="11">
    <source>
        <dbReference type="ARBA" id="ARBA00023180"/>
    </source>
</evidence>
<dbReference type="Gene3D" id="1.20.58.390">
    <property type="entry name" value="Neurotransmitter-gated ion-channel transmembrane domain"/>
    <property type="match status" value="1"/>
</dbReference>
<dbReference type="InterPro" id="IPR036734">
    <property type="entry name" value="Neur_chan_lig-bd_sf"/>
</dbReference>
<keyword evidence="14" id="KW-0407">Ion channel</keyword>
<evidence type="ECO:0000256" key="2">
    <source>
        <dbReference type="ARBA" id="ARBA00022475"/>
    </source>
</evidence>
<evidence type="ECO:0000256" key="14">
    <source>
        <dbReference type="ARBA" id="ARBA00023303"/>
    </source>
</evidence>
<dbReference type="InterPro" id="IPR036719">
    <property type="entry name" value="Neuro-gated_channel_TM_sf"/>
</dbReference>
<dbReference type="Proteomes" id="UP000694569">
    <property type="component" value="Unplaced"/>
</dbReference>
<evidence type="ECO:0000256" key="19">
    <source>
        <dbReference type="ARBA" id="ARBA00037540"/>
    </source>
</evidence>
<name>A0A8C5MMB3_9ANUR</name>
<dbReference type="SUPFAM" id="SSF63712">
    <property type="entry name" value="Nicotinic receptor ligand binding domain-like"/>
    <property type="match status" value="1"/>
</dbReference>
<evidence type="ECO:0000256" key="3">
    <source>
        <dbReference type="ARBA" id="ARBA00022692"/>
    </source>
</evidence>
<evidence type="ECO:0000256" key="10">
    <source>
        <dbReference type="ARBA" id="ARBA00023170"/>
    </source>
</evidence>
<feature type="domain" description="Neurotransmitter-gated ion-channel ligand-binding" evidence="21">
    <location>
        <begin position="63"/>
        <end position="195"/>
    </location>
</feature>
<keyword evidence="2" id="KW-1003">Cell membrane</keyword>
<evidence type="ECO:0000256" key="20">
    <source>
        <dbReference type="SAM" id="Phobius"/>
    </source>
</evidence>
<keyword evidence="6" id="KW-0770">Synapse</keyword>
<accession>A0A8C5MMB3</accession>
<keyword evidence="24" id="KW-1185">Reference proteome</keyword>
<keyword evidence="4" id="KW-0732">Signal</keyword>
<evidence type="ECO:0000256" key="4">
    <source>
        <dbReference type="ARBA" id="ARBA00022729"/>
    </source>
</evidence>
<dbReference type="InterPro" id="IPR006029">
    <property type="entry name" value="Neurotrans-gated_channel_TM"/>
</dbReference>
<feature type="transmembrane region" description="Helical" evidence="20">
    <location>
        <begin position="270"/>
        <end position="294"/>
    </location>
</feature>
<feature type="domain" description="Neurotransmitter-gated ion-channel transmembrane" evidence="22">
    <location>
        <begin position="217"/>
        <end position="433"/>
    </location>
</feature>
<keyword evidence="9" id="KW-1015">Disulfide bond</keyword>
<dbReference type="Ensembl" id="ENSLLET00000016746.1">
    <property type="protein sequence ID" value="ENSLLEP00000016130.1"/>
    <property type="gene ID" value="ENSLLEG00000010238.1"/>
</dbReference>
<dbReference type="GO" id="GO:0004888">
    <property type="term" value="F:transmembrane signaling receptor activity"/>
    <property type="evidence" value="ECO:0007669"/>
    <property type="project" value="InterPro"/>
</dbReference>
<keyword evidence="12" id="KW-0628">Postsynaptic cell membrane</keyword>
<dbReference type="OrthoDB" id="6097796at2759"/>
<evidence type="ECO:0000256" key="12">
    <source>
        <dbReference type="ARBA" id="ARBA00023257"/>
    </source>
</evidence>
<dbReference type="GO" id="GO:0045211">
    <property type="term" value="C:postsynaptic membrane"/>
    <property type="evidence" value="ECO:0007669"/>
    <property type="project" value="UniProtKB-SubCell"/>
</dbReference>
<keyword evidence="8 20" id="KW-0472">Membrane</keyword>
<comment type="catalytic activity">
    <reaction evidence="16">
        <text>K(+)(in) = K(+)(out)</text>
        <dbReference type="Rhea" id="RHEA:29463"/>
        <dbReference type="ChEBI" id="CHEBI:29103"/>
    </reaction>
</comment>
<evidence type="ECO:0000256" key="5">
    <source>
        <dbReference type="ARBA" id="ARBA00022989"/>
    </source>
</evidence>
<keyword evidence="10" id="KW-0675">Receptor</keyword>
<dbReference type="GO" id="GO:0005230">
    <property type="term" value="F:extracellular ligand-gated monoatomic ion channel activity"/>
    <property type="evidence" value="ECO:0007669"/>
    <property type="project" value="InterPro"/>
</dbReference>
<evidence type="ECO:0000259" key="21">
    <source>
        <dbReference type="Pfam" id="PF02931"/>
    </source>
</evidence>
<comment type="subcellular location">
    <subcellularLocation>
        <location evidence="15">Postsynaptic cell membrane</location>
        <topology evidence="15">Multi-pass membrane protein</topology>
    </subcellularLocation>
</comment>
<protein>
    <recommendedName>
        <fullName evidence="25">5-hydroxytryptamine receptor 3A</fullName>
    </recommendedName>
</protein>
<evidence type="ECO:0000259" key="22">
    <source>
        <dbReference type="Pfam" id="PF02932"/>
    </source>
</evidence>
<evidence type="ECO:0000313" key="24">
    <source>
        <dbReference type="Proteomes" id="UP000694569"/>
    </source>
</evidence>
<sequence>GSSIKPFLRLDIMLAGRVQQEKVCSFHDVLKNLTDAMSVSVRPTKHWEEPSEVYLSLVLYSIINLDWKNDFLSWDPNEYCGIEDIVVPYSKFWKPDLYIEELTESNENQAVIPYFRFGYDGLVIHERPLRLLSSCNLNIFNFPFDIQSCTLTFYSYIYGEEINLFARNSNAAAEFSQVLVVSKGEWSLLNIKVHEIPSAVRYEIFLKRSPVKYIMNLIIPAILMVIADVFSMFIHSYPDRLNFKITVVLGFFVLLLILNDMLPNSDSPPIIGIFCCSCMAMMIFTIIGTMLAAYMMDMSFKKVCFDNTQTTKFQDLLFEAMLHLLVLDVQTQCEYFFLIHLYLISTDRYNDNKKEINLKTPKKKKRFHRNVKINMEIKLLKKILAGIVKIHDQWNTNVNDNTESEWYTAALAVDRLFFIFYLVFVIIMFIFLFLTWCS</sequence>
<keyword evidence="1" id="KW-0813">Transport</keyword>
<comment type="catalytic activity">
    <reaction evidence="18">
        <text>Ca(2+)(in) = Ca(2+)(out)</text>
        <dbReference type="Rhea" id="RHEA:29671"/>
        <dbReference type="ChEBI" id="CHEBI:29108"/>
    </reaction>
</comment>
<dbReference type="InterPro" id="IPR038050">
    <property type="entry name" value="Neuro_actylchol_rec"/>
</dbReference>
<evidence type="ECO:0000256" key="15">
    <source>
        <dbReference type="ARBA" id="ARBA00034104"/>
    </source>
</evidence>